<dbReference type="InterPro" id="IPR039341">
    <property type="entry name" value="CFAP99"/>
</dbReference>
<feature type="region of interest" description="Disordered" evidence="2">
    <location>
        <begin position="555"/>
        <end position="574"/>
    </location>
</feature>
<gene>
    <name evidence="3" type="ORF">CEUSTIGMA_g5142.t1</name>
</gene>
<dbReference type="OrthoDB" id="10262255at2759"/>
<comment type="caution">
    <text evidence="3">The sequence shown here is derived from an EMBL/GenBank/DDBJ whole genome shotgun (WGS) entry which is preliminary data.</text>
</comment>
<feature type="region of interest" description="Disordered" evidence="2">
    <location>
        <begin position="1"/>
        <end position="35"/>
    </location>
</feature>
<feature type="compositionally biased region" description="Pro residues" evidence="2">
    <location>
        <begin position="243"/>
        <end position="257"/>
    </location>
</feature>
<dbReference type="AlphaFoldDB" id="A0A250X452"/>
<reference evidence="3 4" key="1">
    <citation type="submission" date="2017-08" db="EMBL/GenBank/DDBJ databases">
        <title>Acidophilic green algal genome provides insights into adaptation to an acidic environment.</title>
        <authorList>
            <person name="Hirooka S."/>
            <person name="Hirose Y."/>
            <person name="Kanesaki Y."/>
            <person name="Higuchi S."/>
            <person name="Fujiwara T."/>
            <person name="Onuma R."/>
            <person name="Era A."/>
            <person name="Ohbayashi R."/>
            <person name="Uzuka A."/>
            <person name="Nozaki H."/>
            <person name="Yoshikawa H."/>
            <person name="Miyagishima S.Y."/>
        </authorList>
    </citation>
    <scope>NUCLEOTIDE SEQUENCE [LARGE SCALE GENOMIC DNA]</scope>
    <source>
        <strain evidence="3 4">NIES-2499</strain>
    </source>
</reference>
<dbReference type="PANTHER" id="PTHR34649:SF1">
    <property type="entry name" value="CILIA- AND FLAGELLA-ASSOCIATED PROTEIN 99"/>
    <property type="match status" value="1"/>
</dbReference>
<evidence type="ECO:0008006" key="5">
    <source>
        <dbReference type="Google" id="ProtNLM"/>
    </source>
</evidence>
<dbReference type="PANTHER" id="PTHR34649">
    <property type="entry name" value="CILIA- AND FLAGELLA-ASSOCIATED PROTEIN 99"/>
    <property type="match status" value="1"/>
</dbReference>
<accession>A0A250X452</accession>
<evidence type="ECO:0000313" key="4">
    <source>
        <dbReference type="Proteomes" id="UP000232323"/>
    </source>
</evidence>
<proteinExistence type="predicted"/>
<evidence type="ECO:0000313" key="3">
    <source>
        <dbReference type="EMBL" id="GAX77699.1"/>
    </source>
</evidence>
<feature type="region of interest" description="Disordered" evidence="2">
    <location>
        <begin position="207"/>
        <end position="267"/>
    </location>
</feature>
<dbReference type="Proteomes" id="UP000232323">
    <property type="component" value="Unassembled WGS sequence"/>
</dbReference>
<feature type="compositionally biased region" description="Polar residues" evidence="2">
    <location>
        <begin position="216"/>
        <end position="229"/>
    </location>
</feature>
<dbReference type="STRING" id="1157962.A0A250X452"/>
<dbReference type="EMBL" id="BEGY01000026">
    <property type="protein sequence ID" value="GAX77699.1"/>
    <property type="molecule type" value="Genomic_DNA"/>
</dbReference>
<evidence type="ECO:0000256" key="2">
    <source>
        <dbReference type="SAM" id="MobiDB-lite"/>
    </source>
</evidence>
<feature type="compositionally biased region" description="Acidic residues" evidence="2">
    <location>
        <begin position="1"/>
        <end position="16"/>
    </location>
</feature>
<evidence type="ECO:0000256" key="1">
    <source>
        <dbReference type="SAM" id="Coils"/>
    </source>
</evidence>
<keyword evidence="1" id="KW-0175">Coiled coil</keyword>
<protein>
    <recommendedName>
        <fullName evidence="5">Cilia- and flagella-associated protein 99</fullName>
    </recommendedName>
</protein>
<sequence>MSAQDFPEDNIDDDDAQNSSRGSNRPRTHSLDKPMGPAKLLEITETMYRDFNPAQVTLDTHADQALSKLQIHSQLDDVFIRQVLYGIVRYRQFLGSLMDSFYYYNSGVANREDRDMYKVMAYLTIFRMEELGFINYRRLVDAKEPQKMVVFLRYLFNEAYLREAIRDDWLKLYDKEFVDETVGRILSWKPEVQKMLDSLEETVYLTRKKSDEKEASTSNQAGNAANTRPRTLVQEPFNLSQPRPKPLPVEDPPPPPIHYRSAPKFRDGPTKEELALQAAREANWKAAEEKLAKAEPFKLRCTERPTNLDKIRAEIEADITRELTFQPPKPRAVPPAPMSAVKLNTAAILREDALYRKKQQQEAEMLKKFESELHDASEFKAWQARMLSMDEAHRASSIERRRREMAETQEAAIRARKQKVEDNQELGRQLKAEAKEIEEGLAREREEATKAKQAMRAAVVEARGNVAVAAEKVAIEKRLAAEEERQRQEMDTKLLAEQEIRDLAEKRDIIMQLRALERVPRQRVKEFDPTVTPDHGLLETMSLMELRERLSVVRRRRQEEEERQRSSILKHKQERDATLQNKVVNIQRVRKVAAVQSQMRRVQRVDNTRQAAASLALKHEDDVLDLHSKLEAKRAAASSESTRIAAEEKKIKFEQMQQAAGAAAVEENKFRELRSGAQRELVERQSTKLATATQYEATKAKAQSVRMRNVKQEVKAKQNFLAAYDEKIAQLTQMAHKEREQDLTYRQGLASTVRDFEQNQRSKHAQETTRRLQAQNSTMQAKLQALASGMDVGI</sequence>
<feature type="coiled-coil region" evidence="1">
    <location>
        <begin position="398"/>
        <end position="461"/>
    </location>
</feature>
<name>A0A250X452_9CHLO</name>
<organism evidence="3 4">
    <name type="scientific">Chlamydomonas eustigma</name>
    <dbReference type="NCBI Taxonomy" id="1157962"/>
    <lineage>
        <taxon>Eukaryota</taxon>
        <taxon>Viridiplantae</taxon>
        <taxon>Chlorophyta</taxon>
        <taxon>core chlorophytes</taxon>
        <taxon>Chlorophyceae</taxon>
        <taxon>CS clade</taxon>
        <taxon>Chlamydomonadales</taxon>
        <taxon>Chlamydomonadaceae</taxon>
        <taxon>Chlamydomonas</taxon>
    </lineage>
</organism>
<keyword evidence="4" id="KW-1185">Reference proteome</keyword>